<evidence type="ECO:0000313" key="9">
    <source>
        <dbReference type="Proteomes" id="UP001166093"/>
    </source>
</evidence>
<keyword evidence="4" id="KW-0804">Transcription</keyword>
<dbReference type="PANTHER" id="PTHR11949:SF26">
    <property type="entry name" value="INTERFERON REGULATORY FACTOR 9"/>
    <property type="match status" value="1"/>
</dbReference>
<dbReference type="PROSITE" id="PS00601">
    <property type="entry name" value="IRF_1"/>
    <property type="match status" value="1"/>
</dbReference>
<dbReference type="InterPro" id="IPR017855">
    <property type="entry name" value="SMAD-like_dom_sf"/>
</dbReference>
<dbReference type="PANTHER" id="PTHR11949">
    <property type="entry name" value="INTERFERON REGULATORY FACTOR"/>
    <property type="match status" value="1"/>
</dbReference>
<sequence>MATGRVRSSRKLKQWIMDQLLSEQYPGLVWDDPDRTMFRIPWKHAGKQDFRSDEDAAIFKAWAVFKGKLRAGDKEDPPTWKTRLRCALNKSSEFEEVPGRSQLDISEPYKVYRIVPLSEQGNNTGAVHRDSRGRERERGMKRRRVKSESDSEEEEEEEDEEEEEEGRMGREEKKRKTPAVVVEPITLVNKRPLPSMLITVFYSGLEVSQRRIMGKDVRIASRLPARGHAPSPASSVEKVWFPSAASLSDPVRSQALSRLLPFLERGVLLASRPQGLFIQRLCQGRVFWSGPGAPHHDRPNKLDRQETLVQLFDSKQFSRNLEVYRVSGGQPPQFKVTLCFGEEFPDNDPVTDKLITVQVELPRARQQLEEVTSFRESVALLQDLASQSPLGEVTLNLYGIS</sequence>
<keyword evidence="2" id="KW-0805">Transcription regulation</keyword>
<feature type="compositionally biased region" description="Acidic residues" evidence="6">
    <location>
        <begin position="150"/>
        <end position="165"/>
    </location>
</feature>
<dbReference type="PRINTS" id="PR00267">
    <property type="entry name" value="INTFRNREGFCT"/>
</dbReference>
<dbReference type="CDD" id="cd00103">
    <property type="entry name" value="IRF"/>
    <property type="match status" value="1"/>
</dbReference>
<keyword evidence="9" id="KW-1185">Reference proteome</keyword>
<name>A0ABS2YD43_POLSP</name>
<keyword evidence="3" id="KW-0238">DNA-binding</keyword>
<dbReference type="InterPro" id="IPR019471">
    <property type="entry name" value="Interferon_reg_factor-3"/>
</dbReference>
<dbReference type="EMBL" id="JAAWVQ010138313">
    <property type="protein sequence ID" value="MBN3284630.1"/>
    <property type="molecule type" value="Genomic_DNA"/>
</dbReference>
<proteinExistence type="predicted"/>
<reference evidence="8" key="1">
    <citation type="journal article" date="2021" name="Cell">
        <title>Tracing the genetic footprints of vertebrate landing in non-teleost ray-finned fishes.</title>
        <authorList>
            <person name="Bi X."/>
            <person name="Wang K."/>
            <person name="Yang L."/>
            <person name="Pan H."/>
            <person name="Jiang H."/>
            <person name="Wei Q."/>
            <person name="Fang M."/>
            <person name="Yu H."/>
            <person name="Zhu C."/>
            <person name="Cai Y."/>
            <person name="He Y."/>
            <person name="Gan X."/>
            <person name="Zeng H."/>
            <person name="Yu D."/>
            <person name="Zhu Y."/>
            <person name="Jiang H."/>
            <person name="Qiu Q."/>
            <person name="Yang H."/>
            <person name="Zhang Y.E."/>
            <person name="Wang W."/>
            <person name="Zhu M."/>
            <person name="He S."/>
            <person name="Zhang G."/>
        </authorList>
    </citation>
    <scope>NUCLEOTIDE SEQUENCE</scope>
    <source>
        <strain evidence="8">Pddl_001</strain>
    </source>
</reference>
<organism evidence="8 9">
    <name type="scientific">Polyodon spathula</name>
    <name type="common">North American paddlefish</name>
    <name type="synonym">Squalus spathula</name>
    <dbReference type="NCBI Taxonomy" id="7913"/>
    <lineage>
        <taxon>Eukaryota</taxon>
        <taxon>Metazoa</taxon>
        <taxon>Chordata</taxon>
        <taxon>Craniata</taxon>
        <taxon>Vertebrata</taxon>
        <taxon>Euteleostomi</taxon>
        <taxon>Actinopterygii</taxon>
        <taxon>Chondrostei</taxon>
        <taxon>Acipenseriformes</taxon>
        <taxon>Polyodontidae</taxon>
        <taxon>Polyodon</taxon>
    </lineage>
</organism>
<dbReference type="Gene3D" id="1.10.10.10">
    <property type="entry name" value="Winged helix-like DNA-binding domain superfamily/Winged helix DNA-binding domain"/>
    <property type="match status" value="1"/>
</dbReference>
<feature type="domain" description="IRF tryptophan pentad repeat" evidence="7">
    <location>
        <begin position="9"/>
        <end position="116"/>
    </location>
</feature>
<accession>A0ABS2YD43</accession>
<feature type="region of interest" description="Disordered" evidence="6">
    <location>
        <begin position="121"/>
        <end position="176"/>
    </location>
</feature>
<comment type="caution">
    <text evidence="8">The sequence shown here is derived from an EMBL/GenBank/DDBJ whole genome shotgun (WGS) entry which is preliminary data.</text>
</comment>
<dbReference type="InterPro" id="IPR019817">
    <property type="entry name" value="Interferon_reg_fac_CS"/>
</dbReference>
<dbReference type="InterPro" id="IPR001346">
    <property type="entry name" value="Interferon_reg_fact_DNA-bd_dom"/>
</dbReference>
<comment type="subcellular location">
    <subcellularLocation>
        <location evidence="1">Nucleus</location>
    </subcellularLocation>
</comment>
<feature type="non-terminal residue" evidence="8">
    <location>
        <position position="1"/>
    </location>
</feature>
<evidence type="ECO:0000256" key="5">
    <source>
        <dbReference type="ARBA" id="ARBA00023242"/>
    </source>
</evidence>
<feature type="compositionally biased region" description="Basic and acidic residues" evidence="6">
    <location>
        <begin position="127"/>
        <end position="138"/>
    </location>
</feature>
<dbReference type="SMART" id="SM01243">
    <property type="entry name" value="IRF-3"/>
    <property type="match status" value="1"/>
</dbReference>
<evidence type="ECO:0000256" key="2">
    <source>
        <dbReference type="ARBA" id="ARBA00023015"/>
    </source>
</evidence>
<dbReference type="Pfam" id="PF10401">
    <property type="entry name" value="IRF-3"/>
    <property type="match status" value="1"/>
</dbReference>
<dbReference type="SUPFAM" id="SSF49879">
    <property type="entry name" value="SMAD/FHA domain"/>
    <property type="match status" value="1"/>
</dbReference>
<dbReference type="InterPro" id="IPR036388">
    <property type="entry name" value="WH-like_DNA-bd_sf"/>
</dbReference>
<dbReference type="SMART" id="SM00348">
    <property type="entry name" value="IRF"/>
    <property type="match status" value="1"/>
</dbReference>
<dbReference type="Pfam" id="PF00605">
    <property type="entry name" value="IRF"/>
    <property type="match status" value="1"/>
</dbReference>
<dbReference type="PROSITE" id="PS51507">
    <property type="entry name" value="IRF_2"/>
    <property type="match status" value="1"/>
</dbReference>
<evidence type="ECO:0000313" key="8">
    <source>
        <dbReference type="EMBL" id="MBN3284630.1"/>
    </source>
</evidence>
<gene>
    <name evidence="8" type="primary">Irf8_4</name>
    <name evidence="8" type="ORF">GTO93_0003154</name>
</gene>
<evidence type="ECO:0000259" key="7">
    <source>
        <dbReference type="PROSITE" id="PS51507"/>
    </source>
</evidence>
<evidence type="ECO:0000256" key="4">
    <source>
        <dbReference type="ARBA" id="ARBA00023163"/>
    </source>
</evidence>
<dbReference type="InterPro" id="IPR008984">
    <property type="entry name" value="SMAD_FHA_dom_sf"/>
</dbReference>
<dbReference type="Gene3D" id="2.60.200.10">
    <property type="match status" value="1"/>
</dbReference>
<dbReference type="Proteomes" id="UP001166093">
    <property type="component" value="Unassembled WGS sequence"/>
</dbReference>
<evidence type="ECO:0000256" key="1">
    <source>
        <dbReference type="ARBA" id="ARBA00004123"/>
    </source>
</evidence>
<keyword evidence="5" id="KW-0539">Nucleus</keyword>
<dbReference type="InterPro" id="IPR036390">
    <property type="entry name" value="WH_DNA-bd_sf"/>
</dbReference>
<feature type="non-terminal residue" evidence="8">
    <location>
        <position position="401"/>
    </location>
</feature>
<evidence type="ECO:0000256" key="6">
    <source>
        <dbReference type="SAM" id="MobiDB-lite"/>
    </source>
</evidence>
<protein>
    <submittedName>
        <fullName evidence="8">IRF8 factor</fullName>
    </submittedName>
</protein>
<evidence type="ECO:0000256" key="3">
    <source>
        <dbReference type="ARBA" id="ARBA00023125"/>
    </source>
</evidence>
<dbReference type="SUPFAM" id="SSF46785">
    <property type="entry name" value="Winged helix' DNA-binding domain"/>
    <property type="match status" value="1"/>
</dbReference>